<sequence length="330" mass="38714">MGSRANAVVIEGGKRHVFYSHGAAQLMDALMFWGPEHALLEVQGWRGDEEDVDEDGPEDEWWLDNVWAEGGCCIDLDNRHLILYGGEDIVCDVLWNETYLRLLAYTWRGWTIEWSWGELGQIARYAGVTGDKLEEIDCKLTCGLDDPDWLIERLFLDPSVKGCYAPSTLSVSLDGTLRAAFTIQEEPEKILYLGERIWDILDRLQPVPLLRDDDEFLVASLHLDFDKREIWVWRMWGSYIDIELPEYWSGWKLFDCRHRYRRFFSSVPRFIEFVPRSEEVYIKKIRSWVCTDKDYFAPHGLALEERERIFDAVFAQYRSDNPEPRILPDV</sequence>
<accession>A0A921IQY3</accession>
<reference evidence="1" key="1">
    <citation type="journal article" date="2021" name="PeerJ">
        <title>Extensive microbial diversity within the chicken gut microbiome revealed by metagenomics and culture.</title>
        <authorList>
            <person name="Gilroy R."/>
            <person name="Ravi A."/>
            <person name="Getino M."/>
            <person name="Pursley I."/>
            <person name="Horton D.L."/>
            <person name="Alikhan N.F."/>
            <person name="Baker D."/>
            <person name="Gharbi K."/>
            <person name="Hall N."/>
            <person name="Watson M."/>
            <person name="Adriaenssens E.M."/>
            <person name="Foster-Nyarko E."/>
            <person name="Jarju S."/>
            <person name="Secka A."/>
            <person name="Antonio M."/>
            <person name="Oren A."/>
            <person name="Chaudhuri R.R."/>
            <person name="La Ragione R."/>
            <person name="Hildebrand F."/>
            <person name="Pallen M.J."/>
        </authorList>
    </citation>
    <scope>NUCLEOTIDE SEQUENCE</scope>
    <source>
        <strain evidence="1">ChiGjej2B2-7701</strain>
    </source>
</reference>
<reference evidence="1" key="2">
    <citation type="submission" date="2021-09" db="EMBL/GenBank/DDBJ databases">
        <authorList>
            <person name="Gilroy R."/>
        </authorList>
    </citation>
    <scope>NUCLEOTIDE SEQUENCE</scope>
    <source>
        <strain evidence="1">ChiGjej2B2-7701</strain>
    </source>
</reference>
<proteinExistence type="predicted"/>
<organism evidence="1 2">
    <name type="scientific">Collinsella ihumii</name>
    <dbReference type="NCBI Taxonomy" id="1720204"/>
    <lineage>
        <taxon>Bacteria</taxon>
        <taxon>Bacillati</taxon>
        <taxon>Actinomycetota</taxon>
        <taxon>Coriobacteriia</taxon>
        <taxon>Coriobacteriales</taxon>
        <taxon>Coriobacteriaceae</taxon>
        <taxon>Collinsella</taxon>
    </lineage>
</organism>
<gene>
    <name evidence="1" type="ORF">K8U80_08015</name>
</gene>
<dbReference type="EMBL" id="DYVF01000047">
    <property type="protein sequence ID" value="HJG31326.1"/>
    <property type="molecule type" value="Genomic_DNA"/>
</dbReference>
<protein>
    <submittedName>
        <fullName evidence="1">Uncharacterized protein</fullName>
    </submittedName>
</protein>
<dbReference type="Proteomes" id="UP000746751">
    <property type="component" value="Unassembled WGS sequence"/>
</dbReference>
<evidence type="ECO:0000313" key="1">
    <source>
        <dbReference type="EMBL" id="HJG31326.1"/>
    </source>
</evidence>
<evidence type="ECO:0000313" key="2">
    <source>
        <dbReference type="Proteomes" id="UP000746751"/>
    </source>
</evidence>
<dbReference type="AlphaFoldDB" id="A0A921IQY3"/>
<comment type="caution">
    <text evidence="1">The sequence shown here is derived from an EMBL/GenBank/DDBJ whole genome shotgun (WGS) entry which is preliminary data.</text>
</comment>
<name>A0A921IQY3_9ACTN</name>